<comment type="caution">
    <text evidence="5">The sequence shown here is derived from an EMBL/GenBank/DDBJ whole genome shotgun (WGS) entry which is preliminary data.</text>
</comment>
<dbReference type="Gene3D" id="3.30.70.330">
    <property type="match status" value="2"/>
</dbReference>
<dbReference type="GO" id="GO:0003723">
    <property type="term" value="F:RNA binding"/>
    <property type="evidence" value="ECO:0007669"/>
    <property type="project" value="UniProtKB-UniRule"/>
</dbReference>
<dbReference type="CDD" id="cd12639">
    <property type="entry name" value="RRM3_CELF3_4_5_6"/>
    <property type="match status" value="1"/>
</dbReference>
<proteinExistence type="predicted"/>
<dbReference type="Proteomes" id="UP001347796">
    <property type="component" value="Unassembled WGS sequence"/>
</dbReference>
<keyword evidence="1" id="KW-0677">Repeat</keyword>
<sequence>MVGGEDRKLFIGMLNKQQSEDDVRQLLSPFGGIEECTILRDQNGNSKGCAFVKFSSHLEALSAVNALHGSQTMAGASSSLVVKFADTEKERQLRRMHQMAGPLGLLNPYTLHQIGTYGPYAQVPSTQLMQQQAALMAAAQGTYLASPVNVLATQMQQIGGIPGPNGIATAAITPTTATLANGTVTPTINGAPPNVLSPTALASFSMSQANGHQTPDLYANGVAHYPAATAQAITNGDPLQQYAAIQPYAGIAAAYPAVYGQYQQAITQQAVTQAALLPTAQKEGKALSIPGLSSKAIKLLKENDLIRRLFKGPEGCNLFIYHLPQEFGDAELAQMFMPFGSVISAKVYVDRATNQSKCFGFVSFDNPASAHSAIQAMNGFQIGMKRLKVQLKRPKDFNRPY</sequence>
<dbReference type="EMBL" id="JAZGQO010000006">
    <property type="protein sequence ID" value="KAK6185257.1"/>
    <property type="molecule type" value="Genomic_DNA"/>
</dbReference>
<dbReference type="InterPro" id="IPR035979">
    <property type="entry name" value="RBD_domain_sf"/>
</dbReference>
<evidence type="ECO:0000259" key="4">
    <source>
        <dbReference type="PROSITE" id="PS50102"/>
    </source>
</evidence>
<evidence type="ECO:0000256" key="1">
    <source>
        <dbReference type="ARBA" id="ARBA00022737"/>
    </source>
</evidence>
<protein>
    <recommendedName>
        <fullName evidence="4">RRM domain-containing protein</fullName>
    </recommendedName>
</protein>
<reference evidence="5 6" key="1">
    <citation type="submission" date="2024-01" db="EMBL/GenBank/DDBJ databases">
        <title>The genome of the rayed Mediterranean limpet Patella caerulea (Linnaeus, 1758).</title>
        <authorList>
            <person name="Anh-Thu Weber A."/>
            <person name="Halstead-Nussloch G."/>
        </authorList>
    </citation>
    <scope>NUCLEOTIDE SEQUENCE [LARGE SCALE GENOMIC DNA]</scope>
    <source>
        <strain evidence="5">AATW-2023a</strain>
        <tissue evidence="5">Whole specimen</tissue>
    </source>
</reference>
<dbReference type="PANTHER" id="PTHR24012">
    <property type="entry name" value="RNA BINDING PROTEIN"/>
    <property type="match status" value="1"/>
</dbReference>
<feature type="domain" description="RRM" evidence="4">
    <location>
        <begin position="7"/>
        <end position="87"/>
    </location>
</feature>
<evidence type="ECO:0000313" key="5">
    <source>
        <dbReference type="EMBL" id="KAK6185257.1"/>
    </source>
</evidence>
<dbReference type="InterPro" id="IPR012677">
    <property type="entry name" value="Nucleotide-bd_a/b_plait_sf"/>
</dbReference>
<dbReference type="FunFam" id="3.30.70.330:FF:000421">
    <property type="entry name" value="CUGBP Elav-like family member 4"/>
    <property type="match status" value="1"/>
</dbReference>
<name>A0AAN8JZ68_PATCE</name>
<gene>
    <name evidence="5" type="ORF">SNE40_007528</name>
</gene>
<dbReference type="CDD" id="cd12635">
    <property type="entry name" value="RRM2_CELF3_4_5_6"/>
    <property type="match status" value="1"/>
</dbReference>
<evidence type="ECO:0000313" key="6">
    <source>
        <dbReference type="Proteomes" id="UP001347796"/>
    </source>
</evidence>
<keyword evidence="6" id="KW-1185">Reference proteome</keyword>
<dbReference type="InterPro" id="IPR000504">
    <property type="entry name" value="RRM_dom"/>
</dbReference>
<dbReference type="SMART" id="SM00360">
    <property type="entry name" value="RRM"/>
    <property type="match status" value="2"/>
</dbReference>
<dbReference type="PROSITE" id="PS50102">
    <property type="entry name" value="RRM"/>
    <property type="match status" value="2"/>
</dbReference>
<dbReference type="AlphaFoldDB" id="A0AAN8JZ68"/>
<accession>A0AAN8JZ68</accession>
<keyword evidence="2 3" id="KW-0694">RNA-binding</keyword>
<evidence type="ECO:0000256" key="3">
    <source>
        <dbReference type="PROSITE-ProRule" id="PRU00176"/>
    </source>
</evidence>
<feature type="domain" description="RRM" evidence="4">
    <location>
        <begin position="316"/>
        <end position="394"/>
    </location>
</feature>
<dbReference type="FunFam" id="3.30.70.330:FF:000007">
    <property type="entry name" value="CUGBP Elav-like family member 4 isoform 3"/>
    <property type="match status" value="1"/>
</dbReference>
<dbReference type="SUPFAM" id="SSF54928">
    <property type="entry name" value="RNA-binding domain, RBD"/>
    <property type="match status" value="1"/>
</dbReference>
<dbReference type="Pfam" id="PF00076">
    <property type="entry name" value="RRM_1"/>
    <property type="match status" value="2"/>
</dbReference>
<organism evidence="5 6">
    <name type="scientific">Patella caerulea</name>
    <name type="common">Rayed Mediterranean limpet</name>
    <dbReference type="NCBI Taxonomy" id="87958"/>
    <lineage>
        <taxon>Eukaryota</taxon>
        <taxon>Metazoa</taxon>
        <taxon>Spiralia</taxon>
        <taxon>Lophotrochozoa</taxon>
        <taxon>Mollusca</taxon>
        <taxon>Gastropoda</taxon>
        <taxon>Patellogastropoda</taxon>
        <taxon>Patelloidea</taxon>
        <taxon>Patellidae</taxon>
        <taxon>Patella</taxon>
    </lineage>
</organism>
<evidence type="ECO:0000256" key="2">
    <source>
        <dbReference type="ARBA" id="ARBA00022884"/>
    </source>
</evidence>